<dbReference type="PRINTS" id="PR01506">
    <property type="entry name" value="TATBPROTEIN"/>
</dbReference>
<dbReference type="NCBIfam" id="TIGR01410">
    <property type="entry name" value="tatB"/>
    <property type="match status" value="1"/>
</dbReference>
<dbReference type="InterPro" id="IPR003369">
    <property type="entry name" value="TatA/B/E"/>
</dbReference>
<evidence type="ECO:0000256" key="6">
    <source>
        <dbReference type="ARBA" id="ARBA00022927"/>
    </source>
</evidence>
<evidence type="ECO:0000256" key="2">
    <source>
        <dbReference type="ARBA" id="ARBA00022448"/>
    </source>
</evidence>
<evidence type="ECO:0000256" key="5">
    <source>
        <dbReference type="ARBA" id="ARBA00022692"/>
    </source>
</evidence>
<accession>A0A345D996</accession>
<keyword evidence="9 10" id="KW-0472">Membrane</keyword>
<dbReference type="RefSeq" id="WP_114562185.1">
    <property type="nucleotide sequence ID" value="NZ_CP031124.1"/>
</dbReference>
<comment type="subunit">
    <text evidence="10">The Tat system comprises two distinct complexes: a TatABC complex, containing multiple copies of TatA, TatB and TatC subunits, and a separate TatA complex, containing only TatA subunits. Substrates initially bind to the TatABC complex, which probably triggers association of the separate TatA complex to form the active translocon.</text>
</comment>
<comment type="similarity">
    <text evidence="10">Belongs to the TatB family.</text>
</comment>
<dbReference type="HAMAP" id="MF_00237">
    <property type="entry name" value="TatB"/>
    <property type="match status" value="1"/>
</dbReference>
<protein>
    <recommendedName>
        <fullName evidence="10">Sec-independent protein translocase protein TatB</fullName>
    </recommendedName>
</protein>
<evidence type="ECO:0000256" key="8">
    <source>
        <dbReference type="ARBA" id="ARBA00023010"/>
    </source>
</evidence>
<dbReference type="AlphaFoldDB" id="A0A345D996"/>
<reference evidence="12" key="1">
    <citation type="submission" date="2018-07" db="EMBL/GenBank/DDBJ databases">
        <authorList>
            <person name="Kim H."/>
        </authorList>
    </citation>
    <scope>NUCLEOTIDE SEQUENCE [LARGE SCALE GENOMIC DNA]</scope>
    <source>
        <strain evidence="12">F02</strain>
    </source>
</reference>
<evidence type="ECO:0000256" key="9">
    <source>
        <dbReference type="ARBA" id="ARBA00023136"/>
    </source>
</evidence>
<keyword evidence="4" id="KW-0997">Cell inner membrane</keyword>
<evidence type="ECO:0000256" key="4">
    <source>
        <dbReference type="ARBA" id="ARBA00022519"/>
    </source>
</evidence>
<dbReference type="PANTHER" id="PTHR33162">
    <property type="entry name" value="SEC-INDEPENDENT PROTEIN TRANSLOCASE PROTEIN TATA, CHLOROPLASTIC"/>
    <property type="match status" value="1"/>
</dbReference>
<evidence type="ECO:0000256" key="1">
    <source>
        <dbReference type="ARBA" id="ARBA00004167"/>
    </source>
</evidence>
<keyword evidence="5 10" id="KW-0812">Transmembrane</keyword>
<dbReference type="OrthoDB" id="9816005at2"/>
<dbReference type="PANTHER" id="PTHR33162:SF1">
    <property type="entry name" value="SEC-INDEPENDENT PROTEIN TRANSLOCASE PROTEIN TATA, CHLOROPLASTIC"/>
    <property type="match status" value="1"/>
</dbReference>
<keyword evidence="2 10" id="KW-0813">Transport</keyword>
<dbReference type="KEGG" id="hyf:DTO96_100650"/>
<comment type="subcellular location">
    <subcellularLocation>
        <location evidence="10">Cell membrane</location>
        <topology evidence="10">Single-pass membrane protein</topology>
    </subcellularLocation>
    <subcellularLocation>
        <location evidence="1">Membrane</location>
        <topology evidence="1">Single-pass membrane protein</topology>
    </subcellularLocation>
</comment>
<dbReference type="Proteomes" id="UP000252182">
    <property type="component" value="Chromosome"/>
</dbReference>
<keyword evidence="8 10" id="KW-0811">Translocation</keyword>
<proteinExistence type="inferred from homology"/>
<evidence type="ECO:0000313" key="12">
    <source>
        <dbReference type="Proteomes" id="UP000252182"/>
    </source>
</evidence>
<evidence type="ECO:0000256" key="3">
    <source>
        <dbReference type="ARBA" id="ARBA00022475"/>
    </source>
</evidence>
<evidence type="ECO:0000313" key="11">
    <source>
        <dbReference type="EMBL" id="AXF84934.1"/>
    </source>
</evidence>
<dbReference type="GO" id="GO:0033281">
    <property type="term" value="C:TAT protein transport complex"/>
    <property type="evidence" value="ECO:0007669"/>
    <property type="project" value="UniProtKB-UniRule"/>
</dbReference>
<keyword evidence="6 10" id="KW-0653">Protein transport</keyword>
<organism evidence="11 12">
    <name type="scientific">Ephemeroptericola cinctiostellae</name>
    <dbReference type="NCBI Taxonomy" id="2268024"/>
    <lineage>
        <taxon>Bacteria</taxon>
        <taxon>Pseudomonadati</taxon>
        <taxon>Pseudomonadota</taxon>
        <taxon>Betaproteobacteria</taxon>
        <taxon>Burkholderiales</taxon>
        <taxon>Burkholderiaceae</taxon>
        <taxon>Ephemeroptericola</taxon>
    </lineage>
</organism>
<dbReference type="GO" id="GO:0008320">
    <property type="term" value="F:protein transmembrane transporter activity"/>
    <property type="evidence" value="ECO:0007669"/>
    <property type="project" value="UniProtKB-UniRule"/>
</dbReference>
<keyword evidence="12" id="KW-1185">Reference proteome</keyword>
<dbReference type="Pfam" id="PF02416">
    <property type="entry name" value="TatA_B_E"/>
    <property type="match status" value="1"/>
</dbReference>
<evidence type="ECO:0000256" key="7">
    <source>
        <dbReference type="ARBA" id="ARBA00022989"/>
    </source>
</evidence>
<comment type="function">
    <text evidence="10">Part of the twin-arginine translocation (Tat) system that transports large folded proteins containing a characteristic twin-arginine motif in their signal peptide across membranes. Together with TatC, TatB is part of a receptor directly interacting with Tat signal peptides. TatB may form an oligomeric binding site that transiently accommodates folded Tat precursor proteins before their translocation.</text>
</comment>
<dbReference type="Gene3D" id="1.20.5.3310">
    <property type="match status" value="1"/>
</dbReference>
<dbReference type="GO" id="GO:0043953">
    <property type="term" value="P:protein transport by the Tat complex"/>
    <property type="evidence" value="ECO:0007669"/>
    <property type="project" value="UniProtKB-UniRule"/>
</dbReference>
<keyword evidence="3 10" id="KW-1003">Cell membrane</keyword>
<dbReference type="InterPro" id="IPR018448">
    <property type="entry name" value="TatB"/>
</dbReference>
<dbReference type="EMBL" id="CP031124">
    <property type="protein sequence ID" value="AXF84934.1"/>
    <property type="molecule type" value="Genomic_DNA"/>
</dbReference>
<gene>
    <name evidence="10 11" type="primary">tatB</name>
    <name evidence="11" type="ORF">DTO96_100650</name>
</gene>
<keyword evidence="7 10" id="KW-1133">Transmembrane helix</keyword>
<name>A0A345D996_9BURK</name>
<evidence type="ECO:0000256" key="10">
    <source>
        <dbReference type="HAMAP-Rule" id="MF_00237"/>
    </source>
</evidence>
<sequence length="176" mass="19694">MFDLGLSKLAVIGVVGLIVLGPERLPKVARVAGTLFGRAQRYLRDVKDEVSREMSLAELKDMGQSVSEQVASVQHDIQHTWREATNDVSGHAHAMVNDLNVGASTSYAHEGALNRMQPSLARRTGRAHWSVKTGRTPQWFKQHHQIRSRLSSEAARMSKHRAYAAHTKRTKPSFFE</sequence>